<accession>A0A7R9HKP3</accession>
<comment type="subcellular location">
    <subcellularLocation>
        <location evidence="1">Membrane</location>
        <topology evidence="1">Multi-pass membrane protein</topology>
    </subcellularLocation>
</comment>
<dbReference type="GO" id="GO:0022857">
    <property type="term" value="F:transmembrane transporter activity"/>
    <property type="evidence" value="ECO:0007669"/>
    <property type="project" value="InterPro"/>
</dbReference>
<dbReference type="InterPro" id="IPR007603">
    <property type="entry name" value="Choline_transptr-like"/>
</dbReference>
<dbReference type="EMBL" id="OB793079">
    <property type="protein sequence ID" value="CAD7425976.1"/>
    <property type="molecule type" value="Genomic_DNA"/>
</dbReference>
<evidence type="ECO:0000256" key="6">
    <source>
        <dbReference type="ARBA" id="ARBA00023180"/>
    </source>
</evidence>
<dbReference type="GO" id="GO:0016020">
    <property type="term" value="C:membrane"/>
    <property type="evidence" value="ECO:0007669"/>
    <property type="project" value="UniProtKB-SubCell"/>
</dbReference>
<feature type="region of interest" description="Disordered" evidence="7">
    <location>
        <begin position="275"/>
        <end position="298"/>
    </location>
</feature>
<sequence>MTGRSQPVRISGECTEVQGVKVYKISLTKPQYRAKLFKQACTTGCIGVRSVALNTSTSLSTAAEHATINREPVKYDPTFKGPLNKRSCTDVICLGLFLVFVGAWIFVGFYVGDCRCSVLGFTQGDPSRLLLPTDSQGRKCGLDTDVIDKPYLFFFDLTRCIRSNVVLNGCPTPQVCVKSCPEQNFIYSNLSSLETIRQDIICKTSINVSSILTVDEFTGHVDREDCARYYLSSKAAPQCSSTEPLRNHPVFGVIIHSYLKAESVKDVWKSSAPNEASLIPKPPTTRGPDSADAHGQFL</sequence>
<keyword evidence="3 8" id="KW-0812">Transmembrane</keyword>
<evidence type="ECO:0000256" key="1">
    <source>
        <dbReference type="ARBA" id="ARBA00004141"/>
    </source>
</evidence>
<evidence type="ECO:0000256" key="3">
    <source>
        <dbReference type="ARBA" id="ARBA00022692"/>
    </source>
</evidence>
<comment type="similarity">
    <text evidence="2">Belongs to the CTL (choline transporter-like) family.</text>
</comment>
<protein>
    <submittedName>
        <fullName evidence="9">Uncharacterized protein</fullName>
    </submittedName>
</protein>
<evidence type="ECO:0000313" key="9">
    <source>
        <dbReference type="EMBL" id="CAD7425976.1"/>
    </source>
</evidence>
<reference evidence="9" key="1">
    <citation type="submission" date="2020-11" db="EMBL/GenBank/DDBJ databases">
        <authorList>
            <person name="Tran Van P."/>
        </authorList>
    </citation>
    <scope>NUCLEOTIDE SEQUENCE</scope>
</reference>
<keyword evidence="5 8" id="KW-0472">Membrane</keyword>
<dbReference type="AlphaFoldDB" id="A0A7R9HKP3"/>
<evidence type="ECO:0000256" key="7">
    <source>
        <dbReference type="SAM" id="MobiDB-lite"/>
    </source>
</evidence>
<proteinExistence type="inferred from homology"/>
<dbReference type="PANTHER" id="PTHR12385">
    <property type="entry name" value="CHOLINE TRANSPORTER-LIKE (SLC FAMILY 44)"/>
    <property type="match status" value="1"/>
</dbReference>
<evidence type="ECO:0000256" key="8">
    <source>
        <dbReference type="SAM" id="Phobius"/>
    </source>
</evidence>
<evidence type="ECO:0000256" key="5">
    <source>
        <dbReference type="ARBA" id="ARBA00023136"/>
    </source>
</evidence>
<name>A0A7R9HKP3_9NEOP</name>
<keyword evidence="6" id="KW-0325">Glycoprotein</keyword>
<keyword evidence="4 8" id="KW-1133">Transmembrane helix</keyword>
<gene>
    <name evidence="9" type="ORF">TMSB3V08_LOCUS2876</name>
</gene>
<dbReference type="PANTHER" id="PTHR12385:SF14">
    <property type="entry name" value="CHOLINE TRANSPORTER-LIKE 2"/>
    <property type="match status" value="1"/>
</dbReference>
<organism evidence="9">
    <name type="scientific">Timema monikensis</name>
    <dbReference type="NCBI Taxonomy" id="170555"/>
    <lineage>
        <taxon>Eukaryota</taxon>
        <taxon>Metazoa</taxon>
        <taxon>Ecdysozoa</taxon>
        <taxon>Arthropoda</taxon>
        <taxon>Hexapoda</taxon>
        <taxon>Insecta</taxon>
        <taxon>Pterygota</taxon>
        <taxon>Neoptera</taxon>
        <taxon>Polyneoptera</taxon>
        <taxon>Phasmatodea</taxon>
        <taxon>Timematodea</taxon>
        <taxon>Timematoidea</taxon>
        <taxon>Timematidae</taxon>
        <taxon>Timema</taxon>
    </lineage>
</organism>
<evidence type="ECO:0000256" key="4">
    <source>
        <dbReference type="ARBA" id="ARBA00022989"/>
    </source>
</evidence>
<feature type="transmembrane region" description="Helical" evidence="8">
    <location>
        <begin position="91"/>
        <end position="111"/>
    </location>
</feature>
<evidence type="ECO:0000256" key="2">
    <source>
        <dbReference type="ARBA" id="ARBA00007168"/>
    </source>
</evidence>